<evidence type="ECO:0000313" key="1">
    <source>
        <dbReference type="EMBL" id="WAI01235.1"/>
    </source>
</evidence>
<dbReference type="RefSeq" id="WP_268186457.1">
    <property type="nucleotide sequence ID" value="NZ_CP113361.1"/>
</dbReference>
<protein>
    <submittedName>
        <fullName evidence="1">Uncharacterized protein</fullName>
    </submittedName>
</protein>
<name>A0A9X9S5E1_METOG</name>
<reference evidence="1" key="1">
    <citation type="submission" date="2022-11" db="EMBL/GenBank/DDBJ databases">
        <title>Complete genome sequence of Methanogenium organophilum DSM 3596.</title>
        <authorList>
            <person name="Chen S.-C."/>
            <person name="Lai S.-J."/>
            <person name="You Y.-T."/>
        </authorList>
    </citation>
    <scope>NUCLEOTIDE SEQUENCE</scope>
    <source>
        <strain evidence="1">DSM 3596</strain>
    </source>
</reference>
<dbReference type="AlphaFoldDB" id="A0A9X9S5E1"/>
<dbReference type="EMBL" id="CP113361">
    <property type="protein sequence ID" value="WAI01235.1"/>
    <property type="molecule type" value="Genomic_DNA"/>
</dbReference>
<dbReference type="Proteomes" id="UP001163096">
    <property type="component" value="Chromosome"/>
</dbReference>
<dbReference type="KEGG" id="mou:OU421_12610"/>
<proteinExistence type="predicted"/>
<keyword evidence="2" id="KW-1185">Reference proteome</keyword>
<dbReference type="GeneID" id="76835958"/>
<sequence>MEPVKKFVIEDSKHGLLEGLLCPYCESGDTVIVQDTRDKTIFRCMKCGHLSYSTDGLVIENRMD</sequence>
<gene>
    <name evidence="1" type="ORF">OU421_12610</name>
</gene>
<evidence type="ECO:0000313" key="2">
    <source>
        <dbReference type="Proteomes" id="UP001163096"/>
    </source>
</evidence>
<accession>A0A9X9S5E1</accession>
<organism evidence="1 2">
    <name type="scientific">Methanogenium organophilum</name>
    <dbReference type="NCBI Taxonomy" id="2199"/>
    <lineage>
        <taxon>Archaea</taxon>
        <taxon>Methanobacteriati</taxon>
        <taxon>Methanobacteriota</taxon>
        <taxon>Stenosarchaea group</taxon>
        <taxon>Methanomicrobia</taxon>
        <taxon>Methanomicrobiales</taxon>
        <taxon>Methanomicrobiaceae</taxon>
        <taxon>Methanogenium</taxon>
    </lineage>
</organism>